<comment type="caution">
    <text evidence="6">The sequence shown here is derived from an EMBL/GenBank/DDBJ whole genome shotgun (WGS) entry which is preliminary data.</text>
</comment>
<evidence type="ECO:0000313" key="7">
    <source>
        <dbReference type="Proteomes" id="UP000035963"/>
    </source>
</evidence>
<dbReference type="PANTHER" id="PTHR36926:SF1">
    <property type="entry name" value="COLICIN V PRODUCTION PROTEIN"/>
    <property type="match status" value="1"/>
</dbReference>
<keyword evidence="7" id="KW-1185">Reference proteome</keyword>
<dbReference type="Proteomes" id="UP000035963">
    <property type="component" value="Unassembled WGS sequence"/>
</dbReference>
<gene>
    <name evidence="6" type="ORF">EOS_15130</name>
</gene>
<proteinExistence type="predicted"/>
<keyword evidence="2 5" id="KW-0812">Transmembrane</keyword>
<evidence type="ECO:0000256" key="4">
    <source>
        <dbReference type="ARBA" id="ARBA00023136"/>
    </source>
</evidence>
<dbReference type="PANTHER" id="PTHR36926">
    <property type="entry name" value="COLICIN V PRODUCTION PROTEIN"/>
    <property type="match status" value="1"/>
</dbReference>
<evidence type="ECO:0000256" key="1">
    <source>
        <dbReference type="ARBA" id="ARBA00004141"/>
    </source>
</evidence>
<name>A0A0J1CXQ3_9BURK</name>
<dbReference type="InterPro" id="IPR003825">
    <property type="entry name" value="Colicin-V_CvpA"/>
</dbReference>
<reference evidence="6 7" key="1">
    <citation type="journal article" date="2015" name="Genome Announc.">
        <title>Draft Genome Sequence of Burkholderia sp. Strain PML1(12), an Ectomycorrhizosphere-Inhabiting Bacterium with Effective Mineral-Weathering Ability.</title>
        <authorList>
            <person name="Uroz S."/>
            <person name="Oger P."/>
        </authorList>
    </citation>
    <scope>NUCLEOTIDE SEQUENCE [LARGE SCALE GENOMIC DNA]</scope>
    <source>
        <strain evidence="7">PML1(12)</strain>
    </source>
</reference>
<dbReference type="PATRIC" id="fig|908627.4.peg.3376"/>
<feature type="transmembrane region" description="Helical" evidence="5">
    <location>
        <begin position="103"/>
        <end position="125"/>
    </location>
</feature>
<keyword evidence="4 5" id="KW-0472">Membrane</keyword>
<dbReference type="EMBL" id="AEJF01000093">
    <property type="protein sequence ID" value="KLU25332.1"/>
    <property type="molecule type" value="Genomic_DNA"/>
</dbReference>
<evidence type="ECO:0000313" key="6">
    <source>
        <dbReference type="EMBL" id="KLU25332.1"/>
    </source>
</evidence>
<dbReference type="GO" id="GO:0016020">
    <property type="term" value="C:membrane"/>
    <property type="evidence" value="ECO:0007669"/>
    <property type="project" value="UniProtKB-SubCell"/>
</dbReference>
<feature type="transmembrane region" description="Helical" evidence="5">
    <location>
        <begin position="65"/>
        <end position="91"/>
    </location>
</feature>
<keyword evidence="3 5" id="KW-1133">Transmembrane helix</keyword>
<dbReference type="Pfam" id="PF02674">
    <property type="entry name" value="Colicin_V"/>
    <property type="match status" value="1"/>
</dbReference>
<evidence type="ECO:0000256" key="3">
    <source>
        <dbReference type="ARBA" id="ARBA00022989"/>
    </source>
</evidence>
<evidence type="ECO:0000256" key="2">
    <source>
        <dbReference type="ARBA" id="ARBA00022692"/>
    </source>
</evidence>
<comment type="subcellular location">
    <subcellularLocation>
        <location evidence="1">Membrane</location>
        <topology evidence="1">Multi-pass membrane protein</topology>
    </subcellularLocation>
</comment>
<dbReference type="InterPro" id="IPR052719">
    <property type="entry name" value="CvpA-like"/>
</dbReference>
<organism evidence="6 7">
    <name type="scientific">Caballeronia mineralivorans PML1(12)</name>
    <dbReference type="NCBI Taxonomy" id="908627"/>
    <lineage>
        <taxon>Bacteria</taxon>
        <taxon>Pseudomonadati</taxon>
        <taxon>Pseudomonadota</taxon>
        <taxon>Betaproteobacteria</taxon>
        <taxon>Burkholderiales</taxon>
        <taxon>Burkholderiaceae</taxon>
        <taxon>Caballeronia</taxon>
    </lineage>
</organism>
<accession>A0A0J1CXQ3</accession>
<dbReference type="OrthoDB" id="9810601at2"/>
<sequence>MFTSFDYAVMAVIGLSALRGMWRGLLAEVFGLIGWIAALLIAGRFVGAVVPYIPAHWPGGALTQWLIAFLLIVAAVLVISSVAGALLTRVTEVVGLRGIDRSLGLLFGLVRGAILVVILVALAGLTELPQHDFWRNALFRPAAEQGVRELKPLLPDTLAAYVRTTPDGPKDPSATPAQ</sequence>
<feature type="transmembrane region" description="Helical" evidence="5">
    <location>
        <begin position="29"/>
        <end position="53"/>
    </location>
</feature>
<dbReference type="GO" id="GO:0009403">
    <property type="term" value="P:toxin biosynthetic process"/>
    <property type="evidence" value="ECO:0007669"/>
    <property type="project" value="InterPro"/>
</dbReference>
<protein>
    <submittedName>
        <fullName evidence="6">Bacteriocin production protein</fullName>
    </submittedName>
</protein>
<dbReference type="AlphaFoldDB" id="A0A0J1CXQ3"/>
<dbReference type="RefSeq" id="WP_047847481.1">
    <property type="nucleotide sequence ID" value="NZ_AEJF01000093.1"/>
</dbReference>
<evidence type="ECO:0000256" key="5">
    <source>
        <dbReference type="SAM" id="Phobius"/>
    </source>
</evidence>